<dbReference type="PROSITE" id="PS00166">
    <property type="entry name" value="ENOYL_COA_HYDRATASE"/>
    <property type="match status" value="1"/>
</dbReference>
<gene>
    <name evidence="4" type="ORF">EV686_106167</name>
</gene>
<dbReference type="PANTHER" id="PTHR11941">
    <property type="entry name" value="ENOYL-COA HYDRATASE-RELATED"/>
    <property type="match status" value="1"/>
</dbReference>
<proteinExistence type="inferred from homology"/>
<evidence type="ECO:0000256" key="3">
    <source>
        <dbReference type="RuleBase" id="RU003707"/>
    </source>
</evidence>
<comment type="caution">
    <text evidence="4">The sequence shown here is derived from an EMBL/GenBank/DDBJ whole genome shotgun (WGS) entry which is preliminary data.</text>
</comment>
<organism evidence="4 5">
    <name type="scientific">Paracandidimonas soli</name>
    <dbReference type="NCBI Taxonomy" id="1917182"/>
    <lineage>
        <taxon>Bacteria</taxon>
        <taxon>Pseudomonadati</taxon>
        <taxon>Pseudomonadota</taxon>
        <taxon>Betaproteobacteria</taxon>
        <taxon>Burkholderiales</taxon>
        <taxon>Alcaligenaceae</taxon>
        <taxon>Paracandidimonas</taxon>
    </lineage>
</organism>
<keyword evidence="5" id="KW-1185">Reference proteome</keyword>
<sequence length="261" mass="28558">MSSEEYVPSLRLQRDARVATLTIAHPRRLNAMTFEMWESIPRFLKEVAEDPELRVLVLRGGDEKAFSSGADISQFGERRSTEEGVRLWNSTVQASVAQLAEFPKPVVALISGICYGGGFGLALHCDLRYVVGEAAFAIPAAKLGIGYYPSWLRRLTALVGPAAAKEIMFASRRYDQAQALRLGLINDVLDEAAACDMVERIGGLAPLSHRASKMAIEEAVVPGAYGTQACEDAVLECFHSEDYKEGRAAFQEKRPALFKGC</sequence>
<dbReference type="InterPro" id="IPR001753">
    <property type="entry name" value="Enoyl-CoA_hydra/iso"/>
</dbReference>
<dbReference type="InterPro" id="IPR018376">
    <property type="entry name" value="Enoyl-CoA_hyd/isom_CS"/>
</dbReference>
<comment type="similarity">
    <text evidence="1 3">Belongs to the enoyl-CoA hydratase/isomerase family.</text>
</comment>
<evidence type="ECO:0000313" key="5">
    <source>
        <dbReference type="Proteomes" id="UP000294692"/>
    </source>
</evidence>
<name>A0A4R3UY92_9BURK</name>
<dbReference type="Proteomes" id="UP000294692">
    <property type="component" value="Unassembled WGS sequence"/>
</dbReference>
<reference evidence="4 5" key="1">
    <citation type="submission" date="2019-03" db="EMBL/GenBank/DDBJ databases">
        <title>Genomic Encyclopedia of Type Strains, Phase IV (KMG-IV): sequencing the most valuable type-strain genomes for metagenomic binning, comparative biology and taxonomic classification.</title>
        <authorList>
            <person name="Goeker M."/>
        </authorList>
    </citation>
    <scope>NUCLEOTIDE SEQUENCE [LARGE SCALE GENOMIC DNA]</scope>
    <source>
        <strain evidence="4 5">DSM 100048</strain>
    </source>
</reference>
<keyword evidence="2" id="KW-0456">Lyase</keyword>
<dbReference type="GO" id="GO:0006635">
    <property type="term" value="P:fatty acid beta-oxidation"/>
    <property type="evidence" value="ECO:0007669"/>
    <property type="project" value="TreeGrafter"/>
</dbReference>
<dbReference type="Pfam" id="PF00378">
    <property type="entry name" value="ECH_1"/>
    <property type="match status" value="1"/>
</dbReference>
<dbReference type="PANTHER" id="PTHR11941:SF54">
    <property type="entry name" value="ENOYL-COA HYDRATASE, MITOCHONDRIAL"/>
    <property type="match status" value="1"/>
</dbReference>
<dbReference type="InterPro" id="IPR029045">
    <property type="entry name" value="ClpP/crotonase-like_dom_sf"/>
</dbReference>
<evidence type="ECO:0000256" key="1">
    <source>
        <dbReference type="ARBA" id="ARBA00005254"/>
    </source>
</evidence>
<dbReference type="Gene3D" id="3.90.226.10">
    <property type="entry name" value="2-enoyl-CoA Hydratase, Chain A, domain 1"/>
    <property type="match status" value="1"/>
</dbReference>
<dbReference type="GO" id="GO:0016829">
    <property type="term" value="F:lyase activity"/>
    <property type="evidence" value="ECO:0007669"/>
    <property type="project" value="UniProtKB-KW"/>
</dbReference>
<dbReference type="Gene3D" id="1.10.12.10">
    <property type="entry name" value="Lyase 2-enoyl-coa Hydratase, Chain A, domain 2"/>
    <property type="match status" value="1"/>
</dbReference>
<dbReference type="InterPro" id="IPR014748">
    <property type="entry name" value="Enoyl-CoA_hydra_C"/>
</dbReference>
<dbReference type="SUPFAM" id="SSF52096">
    <property type="entry name" value="ClpP/crotonase"/>
    <property type="match status" value="1"/>
</dbReference>
<evidence type="ECO:0000313" key="4">
    <source>
        <dbReference type="EMBL" id="TCU97285.1"/>
    </source>
</evidence>
<dbReference type="AlphaFoldDB" id="A0A4R3UY92"/>
<accession>A0A4R3UY92</accession>
<dbReference type="EMBL" id="SMBX01000006">
    <property type="protein sequence ID" value="TCU97285.1"/>
    <property type="molecule type" value="Genomic_DNA"/>
</dbReference>
<dbReference type="OrthoDB" id="9148881at2"/>
<dbReference type="CDD" id="cd06558">
    <property type="entry name" value="crotonase-like"/>
    <property type="match status" value="1"/>
</dbReference>
<protein>
    <submittedName>
        <fullName evidence="4">Enoyl-CoA hydratase/carnithine racemase</fullName>
    </submittedName>
</protein>
<dbReference type="RefSeq" id="WP_132477379.1">
    <property type="nucleotide sequence ID" value="NZ_JBHRVM010000001.1"/>
</dbReference>
<evidence type="ECO:0000256" key="2">
    <source>
        <dbReference type="ARBA" id="ARBA00023239"/>
    </source>
</evidence>